<sequence length="150" mass="15993">MGTLDSIFNKARDVANDMGKKAGDVVEVSKLKLSVVSLESDIEKIYAKLGLMVYEMVKAGSENRGLIDGCVAEIDALKGKLGEINAKVDELKNVRRCDSCGAAVELSAQFCPMCGNLIKSQPEAEAAPQEEAAPEEPQPPQELENPGVDA</sequence>
<protein>
    <recommendedName>
        <fullName evidence="4">Zinc ribbon domain-containing protein</fullName>
    </recommendedName>
</protein>
<gene>
    <name evidence="2" type="ORF">EDD78_10727</name>
</gene>
<reference evidence="2 3" key="1">
    <citation type="submission" date="2019-03" db="EMBL/GenBank/DDBJ databases">
        <title>Genomic Encyclopedia of Type Strains, Phase IV (KMG-IV): sequencing the most valuable type-strain genomes for metagenomic binning, comparative biology and taxonomic classification.</title>
        <authorList>
            <person name="Goeker M."/>
        </authorList>
    </citation>
    <scope>NUCLEOTIDE SEQUENCE [LARGE SCALE GENOMIC DNA]</scope>
    <source>
        <strain evidence="2 3">DSM 100433</strain>
    </source>
</reference>
<evidence type="ECO:0000256" key="1">
    <source>
        <dbReference type="SAM" id="MobiDB-lite"/>
    </source>
</evidence>
<evidence type="ECO:0000313" key="3">
    <source>
        <dbReference type="Proteomes" id="UP000294682"/>
    </source>
</evidence>
<organism evidence="2 3">
    <name type="scientific">Harryflintia acetispora</name>
    <dbReference type="NCBI Taxonomy" id="1849041"/>
    <lineage>
        <taxon>Bacteria</taxon>
        <taxon>Bacillati</taxon>
        <taxon>Bacillota</taxon>
        <taxon>Clostridia</taxon>
        <taxon>Eubacteriales</taxon>
        <taxon>Oscillospiraceae</taxon>
        <taxon>Harryflintia</taxon>
    </lineage>
</organism>
<evidence type="ECO:0008006" key="4">
    <source>
        <dbReference type="Google" id="ProtNLM"/>
    </source>
</evidence>
<name>A0A9X8UIB5_9FIRM</name>
<proteinExistence type="predicted"/>
<dbReference type="Proteomes" id="UP000294682">
    <property type="component" value="Unassembled WGS sequence"/>
</dbReference>
<feature type="compositionally biased region" description="Low complexity" evidence="1">
    <location>
        <begin position="122"/>
        <end position="131"/>
    </location>
</feature>
<keyword evidence="3" id="KW-1185">Reference proteome</keyword>
<dbReference type="RefSeq" id="WP_132084684.1">
    <property type="nucleotide sequence ID" value="NZ_SLUK01000007.1"/>
</dbReference>
<evidence type="ECO:0000313" key="2">
    <source>
        <dbReference type="EMBL" id="TCL42926.1"/>
    </source>
</evidence>
<dbReference type="EMBL" id="SLUK01000007">
    <property type="protein sequence ID" value="TCL42926.1"/>
    <property type="molecule type" value="Genomic_DNA"/>
</dbReference>
<dbReference type="AlphaFoldDB" id="A0A9X8UIB5"/>
<feature type="region of interest" description="Disordered" evidence="1">
    <location>
        <begin position="122"/>
        <end position="150"/>
    </location>
</feature>
<comment type="caution">
    <text evidence="2">The sequence shown here is derived from an EMBL/GenBank/DDBJ whole genome shotgun (WGS) entry which is preliminary data.</text>
</comment>
<accession>A0A9X8UIB5</accession>